<protein>
    <submittedName>
        <fullName evidence="1">Uncharacterized protein</fullName>
    </submittedName>
</protein>
<organism evidence="1 2">
    <name type="scientific">Kaistia defluvii</name>
    <dbReference type="NCBI Taxonomy" id="410841"/>
    <lineage>
        <taxon>Bacteria</taxon>
        <taxon>Pseudomonadati</taxon>
        <taxon>Pseudomonadota</taxon>
        <taxon>Alphaproteobacteria</taxon>
        <taxon>Hyphomicrobiales</taxon>
        <taxon>Kaistiaceae</taxon>
        <taxon>Kaistia</taxon>
    </lineage>
</organism>
<accession>A0ABV2R5K0</accession>
<keyword evidence="2" id="KW-1185">Reference proteome</keyword>
<proteinExistence type="predicted"/>
<name>A0ABV2R5K0_9HYPH</name>
<dbReference type="RefSeq" id="WP_354554250.1">
    <property type="nucleotide sequence ID" value="NZ_JBEPSM010000005.1"/>
</dbReference>
<comment type="caution">
    <text evidence="1">The sequence shown here is derived from an EMBL/GenBank/DDBJ whole genome shotgun (WGS) entry which is preliminary data.</text>
</comment>
<sequence>MTATIHRFRRKPHAVVEGGPSRAAVGRLAYSVELVDDQGRHRDIWTGEHFADAIAKAAYLGCPIFLRLGTATEGRP</sequence>
<evidence type="ECO:0000313" key="2">
    <source>
        <dbReference type="Proteomes" id="UP001549321"/>
    </source>
</evidence>
<evidence type="ECO:0000313" key="1">
    <source>
        <dbReference type="EMBL" id="MET4636562.1"/>
    </source>
</evidence>
<dbReference type="Proteomes" id="UP001549321">
    <property type="component" value="Unassembled WGS sequence"/>
</dbReference>
<dbReference type="EMBL" id="JBEPSM010000005">
    <property type="protein sequence ID" value="MET4636562.1"/>
    <property type="molecule type" value="Genomic_DNA"/>
</dbReference>
<gene>
    <name evidence="1" type="ORF">ABIE08_004525</name>
</gene>
<reference evidence="1 2" key="1">
    <citation type="submission" date="2024-06" db="EMBL/GenBank/DDBJ databases">
        <title>Sorghum-associated microbial communities from plants grown in Nebraska, USA.</title>
        <authorList>
            <person name="Schachtman D."/>
        </authorList>
    </citation>
    <scope>NUCLEOTIDE SEQUENCE [LARGE SCALE GENOMIC DNA]</scope>
    <source>
        <strain evidence="1 2">3207</strain>
    </source>
</reference>